<comment type="caution">
    <text evidence="2">The sequence shown here is derived from an EMBL/GenBank/DDBJ whole genome shotgun (WGS) entry which is preliminary data.</text>
</comment>
<keyword evidence="3" id="KW-1185">Reference proteome</keyword>
<dbReference type="Proteomes" id="UP001165296">
    <property type="component" value="Unassembled WGS sequence"/>
</dbReference>
<evidence type="ECO:0008006" key="4">
    <source>
        <dbReference type="Google" id="ProtNLM"/>
    </source>
</evidence>
<feature type="signal peptide" evidence="1">
    <location>
        <begin position="1"/>
        <end position="21"/>
    </location>
</feature>
<accession>A0ABS8ALZ6</accession>
<feature type="chain" id="PRO_5046268949" description="DUF4168 domain-containing protein" evidence="1">
    <location>
        <begin position="22"/>
        <end position="165"/>
    </location>
</feature>
<dbReference type="RefSeq" id="WP_226172609.1">
    <property type="nucleotide sequence ID" value="NZ_JAJADR010000001.1"/>
</dbReference>
<dbReference type="EMBL" id="JAJADR010000001">
    <property type="protein sequence ID" value="MCB2407230.1"/>
    <property type="molecule type" value="Genomic_DNA"/>
</dbReference>
<sequence>MKKYCFFLLVAASMHSLVAKAQQTPDLRAQATEDTRKLAQQISLDDSRMFQVKRLTYDRLVQENDLKQMYSIDPALLQSKMAVVTKEYADKLKGVLTDAQYQRYVAVSTPVAAAATVAAVSAPVLPTTAPAPKAVTQPVTKKTLVAPAKKASAGVHASTTVRSRP</sequence>
<evidence type="ECO:0000313" key="2">
    <source>
        <dbReference type="EMBL" id="MCB2407230.1"/>
    </source>
</evidence>
<evidence type="ECO:0000256" key="1">
    <source>
        <dbReference type="SAM" id="SignalP"/>
    </source>
</evidence>
<proteinExistence type="predicted"/>
<keyword evidence="1" id="KW-0732">Signal</keyword>
<reference evidence="2" key="1">
    <citation type="submission" date="2021-10" db="EMBL/GenBank/DDBJ databases">
        <authorList>
            <person name="Dean J.D."/>
            <person name="Kim M.K."/>
            <person name="Newey C.N."/>
            <person name="Stoker T.S."/>
            <person name="Thompson D.W."/>
            <person name="Grose J.H."/>
        </authorList>
    </citation>
    <scope>NUCLEOTIDE SEQUENCE</scope>
    <source>
        <strain evidence="2">BT178</strain>
    </source>
</reference>
<name>A0ABS8ALZ6_9BACT</name>
<organism evidence="2 3">
    <name type="scientific">Hymenobacter lucidus</name>
    <dbReference type="NCBI Taxonomy" id="2880930"/>
    <lineage>
        <taxon>Bacteria</taxon>
        <taxon>Pseudomonadati</taxon>
        <taxon>Bacteroidota</taxon>
        <taxon>Cytophagia</taxon>
        <taxon>Cytophagales</taxon>
        <taxon>Hymenobacteraceae</taxon>
        <taxon>Hymenobacter</taxon>
    </lineage>
</organism>
<protein>
    <recommendedName>
        <fullName evidence="4">DUF4168 domain-containing protein</fullName>
    </recommendedName>
</protein>
<evidence type="ECO:0000313" key="3">
    <source>
        <dbReference type="Proteomes" id="UP001165296"/>
    </source>
</evidence>
<gene>
    <name evidence="2" type="ORF">LGH74_04520</name>
</gene>